<proteinExistence type="inferred from homology"/>
<gene>
    <name evidence="5" type="primary">nusG</name>
    <name evidence="10" type="ORF">SZ25_00499</name>
</gene>
<accession>A0A0F5MQT4</accession>
<dbReference type="InterPro" id="IPR015869">
    <property type="entry name" value="Transcrpt_antiterm_NusG_bac_CS"/>
</dbReference>
<name>A0A0F5MQT4_9RICK</name>
<dbReference type="Pfam" id="PF02357">
    <property type="entry name" value="NusG"/>
    <property type="match status" value="1"/>
</dbReference>
<keyword evidence="2 5" id="KW-0889">Transcription antitermination</keyword>
<comment type="similarity">
    <text evidence="5 7">Belongs to the NusG family.</text>
</comment>
<evidence type="ECO:0000256" key="1">
    <source>
        <dbReference type="ARBA" id="ARBA00022472"/>
    </source>
</evidence>
<dbReference type="NCBIfam" id="TIGR00922">
    <property type="entry name" value="nusG"/>
    <property type="match status" value="1"/>
</dbReference>
<dbReference type="PROSITE" id="PS01014">
    <property type="entry name" value="NUSG"/>
    <property type="match status" value="1"/>
</dbReference>
<dbReference type="PATRIC" id="fig|1607817.3.peg.496"/>
<evidence type="ECO:0000256" key="4">
    <source>
        <dbReference type="ARBA" id="ARBA00023163"/>
    </source>
</evidence>
<dbReference type="EMBL" id="JYHA01000085">
    <property type="protein sequence ID" value="KKB96412.1"/>
    <property type="molecule type" value="Genomic_DNA"/>
</dbReference>
<dbReference type="GO" id="GO:0005829">
    <property type="term" value="C:cytosol"/>
    <property type="evidence" value="ECO:0007669"/>
    <property type="project" value="TreeGrafter"/>
</dbReference>
<dbReference type="HAMAP" id="MF_00948">
    <property type="entry name" value="NusG"/>
    <property type="match status" value="1"/>
</dbReference>
<evidence type="ECO:0000256" key="5">
    <source>
        <dbReference type="HAMAP-Rule" id="MF_00948"/>
    </source>
</evidence>
<dbReference type="Gene3D" id="2.30.30.30">
    <property type="match status" value="1"/>
</dbReference>
<dbReference type="SMART" id="SM00739">
    <property type="entry name" value="KOW"/>
    <property type="match status" value="1"/>
</dbReference>
<dbReference type="SUPFAM" id="SSF82679">
    <property type="entry name" value="N-utilization substance G protein NusG, N-terminal domain"/>
    <property type="match status" value="1"/>
</dbReference>
<dbReference type="InterPro" id="IPR001062">
    <property type="entry name" value="Transcrpt_antiterm_NusG"/>
</dbReference>
<comment type="function">
    <text evidence="5 7">Participates in transcription elongation, termination and antitermination.</text>
</comment>
<dbReference type="PANTHER" id="PTHR30265">
    <property type="entry name" value="RHO-INTERACTING TRANSCRIPTION TERMINATION FACTOR NUSG"/>
    <property type="match status" value="1"/>
</dbReference>
<reference evidence="10 11" key="1">
    <citation type="submission" date="2015-02" db="EMBL/GenBank/DDBJ databases">
        <title>Single cell genomics of a rare environmental alphaproteobacterium provides unique insights into Rickettsiaceae evolution.</title>
        <authorList>
            <person name="Martijn J."/>
            <person name="Schulz F."/>
            <person name="Zaremba-Niedzwiedzka K."/>
            <person name="Viklund J."/>
            <person name="Stepanauskas R."/>
            <person name="Andersson S.G.E."/>
            <person name="Horn M."/>
            <person name="Guy L."/>
            <person name="Ettema T.J.G."/>
        </authorList>
    </citation>
    <scope>NUCLEOTIDE SEQUENCE [LARGE SCALE GENOMIC DNA]</scope>
    <source>
        <strain evidence="10 11">SCGC AAA041-L04</strain>
    </source>
</reference>
<feature type="domain" description="NusG-like N-terminal" evidence="8">
    <location>
        <begin position="5"/>
        <end position="113"/>
    </location>
</feature>
<dbReference type="CDD" id="cd06091">
    <property type="entry name" value="KOW_NusG"/>
    <property type="match status" value="1"/>
</dbReference>
<evidence type="ECO:0000259" key="9">
    <source>
        <dbReference type="SMART" id="SM00739"/>
    </source>
</evidence>
<dbReference type="InterPro" id="IPR043425">
    <property type="entry name" value="NusG-like"/>
</dbReference>
<sequence length="179" mass="20155">MFENNFKWYVIHAVSGHEKKVAQKIKELADKAKLGDLFDQVVVPTEGVTEVRRGQKVSVERKFLPGYLMIKMVMNEQTWHLVKNTPKVSGFLGAVSKPQAITEAEAQNILKQIEEGAVQSKNVTVFEVGESVRVIDGPFESFVGNVEEVDFEKQRLKVSVSIFGRSTPVELEYTQVDKV</sequence>
<protein>
    <recommendedName>
        <fullName evidence="5 6">Transcription termination/antitermination protein NusG</fullName>
    </recommendedName>
</protein>
<evidence type="ECO:0000256" key="7">
    <source>
        <dbReference type="RuleBase" id="RU000538"/>
    </source>
</evidence>
<evidence type="ECO:0000256" key="6">
    <source>
        <dbReference type="NCBIfam" id="TIGR00922"/>
    </source>
</evidence>
<dbReference type="InterPro" id="IPR014722">
    <property type="entry name" value="Rib_uL2_dom2"/>
</dbReference>
<dbReference type="InterPro" id="IPR047050">
    <property type="entry name" value="NGN"/>
</dbReference>
<dbReference type="SUPFAM" id="SSF50104">
    <property type="entry name" value="Translation proteins SH3-like domain"/>
    <property type="match status" value="1"/>
</dbReference>
<organism evidence="10 11">
    <name type="scientific">Candidatus Arcanibacter lacustris</name>
    <dbReference type="NCBI Taxonomy" id="1607817"/>
    <lineage>
        <taxon>Bacteria</taxon>
        <taxon>Pseudomonadati</taxon>
        <taxon>Pseudomonadota</taxon>
        <taxon>Alphaproteobacteria</taxon>
        <taxon>Rickettsiales</taxon>
        <taxon>Candidatus Arcanibacter</taxon>
    </lineage>
</organism>
<dbReference type="InterPro" id="IPR036735">
    <property type="entry name" value="NGN_dom_sf"/>
</dbReference>
<dbReference type="InterPro" id="IPR008991">
    <property type="entry name" value="Translation_prot_SH3-like_sf"/>
</dbReference>
<dbReference type="AlphaFoldDB" id="A0A0F5MQT4"/>
<dbReference type="PANTHER" id="PTHR30265:SF2">
    <property type="entry name" value="TRANSCRIPTION TERMINATION_ANTITERMINATION PROTEIN NUSG"/>
    <property type="match status" value="1"/>
</dbReference>
<keyword evidence="1 5" id="KW-0806">Transcription termination</keyword>
<keyword evidence="4 5" id="KW-0804">Transcription</keyword>
<evidence type="ECO:0000259" key="8">
    <source>
        <dbReference type="SMART" id="SM00738"/>
    </source>
</evidence>
<keyword evidence="3 5" id="KW-0805">Transcription regulation</keyword>
<dbReference type="InterPro" id="IPR006645">
    <property type="entry name" value="NGN-like_dom"/>
</dbReference>
<evidence type="ECO:0000256" key="2">
    <source>
        <dbReference type="ARBA" id="ARBA00022814"/>
    </source>
</evidence>
<dbReference type="GO" id="GO:0006354">
    <property type="term" value="P:DNA-templated transcription elongation"/>
    <property type="evidence" value="ECO:0007669"/>
    <property type="project" value="UniProtKB-UniRule"/>
</dbReference>
<evidence type="ECO:0000256" key="3">
    <source>
        <dbReference type="ARBA" id="ARBA00023015"/>
    </source>
</evidence>
<dbReference type="Proteomes" id="UP000033358">
    <property type="component" value="Unassembled WGS sequence"/>
</dbReference>
<dbReference type="FunFam" id="2.30.30.30:FF:000002">
    <property type="entry name" value="Transcription termination/antitermination factor NusG"/>
    <property type="match status" value="1"/>
</dbReference>
<dbReference type="GO" id="GO:0006353">
    <property type="term" value="P:DNA-templated transcription termination"/>
    <property type="evidence" value="ECO:0007669"/>
    <property type="project" value="UniProtKB-UniRule"/>
</dbReference>
<dbReference type="CDD" id="cd09891">
    <property type="entry name" value="NGN_Bact_1"/>
    <property type="match status" value="1"/>
</dbReference>
<dbReference type="Gene3D" id="3.30.70.940">
    <property type="entry name" value="NusG, N-terminal domain"/>
    <property type="match status" value="1"/>
</dbReference>
<dbReference type="GO" id="GO:0032784">
    <property type="term" value="P:regulation of DNA-templated transcription elongation"/>
    <property type="evidence" value="ECO:0007669"/>
    <property type="project" value="InterPro"/>
</dbReference>
<comment type="caution">
    <text evidence="10">The sequence shown here is derived from an EMBL/GenBank/DDBJ whole genome shotgun (WGS) entry which is preliminary data.</text>
</comment>
<keyword evidence="11" id="KW-1185">Reference proteome</keyword>
<dbReference type="SMART" id="SM00738">
    <property type="entry name" value="NGN"/>
    <property type="match status" value="1"/>
</dbReference>
<evidence type="ECO:0000313" key="11">
    <source>
        <dbReference type="Proteomes" id="UP000033358"/>
    </source>
</evidence>
<dbReference type="InterPro" id="IPR005824">
    <property type="entry name" value="KOW"/>
</dbReference>
<evidence type="ECO:0000313" key="10">
    <source>
        <dbReference type="EMBL" id="KKB96412.1"/>
    </source>
</evidence>
<dbReference type="GO" id="GO:0031564">
    <property type="term" value="P:transcription antitermination"/>
    <property type="evidence" value="ECO:0007669"/>
    <property type="project" value="UniProtKB-UniRule"/>
</dbReference>
<feature type="domain" description="KOW" evidence="9">
    <location>
        <begin position="125"/>
        <end position="152"/>
    </location>
</feature>
<dbReference type="PRINTS" id="PR00338">
    <property type="entry name" value="NUSGTNSCPFCT"/>
</dbReference>